<dbReference type="PRINTS" id="PR00811">
    <property type="entry name" value="BCTERIALGSPD"/>
</dbReference>
<dbReference type="InterPro" id="IPR001775">
    <property type="entry name" value="GspD/PilQ"/>
</dbReference>
<dbReference type="AlphaFoldDB" id="E1WZ47"/>
<dbReference type="GO" id="GO:0015628">
    <property type="term" value="P:protein secretion by the type II secretion system"/>
    <property type="evidence" value="ECO:0007669"/>
    <property type="project" value="InterPro"/>
</dbReference>
<dbReference type="InterPro" id="IPR038591">
    <property type="entry name" value="NolW-like_sf"/>
</dbReference>
<feature type="domain" description="Type II/III secretion system secretin-like" evidence="12">
    <location>
        <begin position="499"/>
        <end position="664"/>
    </location>
</feature>
<dbReference type="HOGENOM" id="CLU_006756_1_0_7"/>
<feature type="domain" description="NolW-like" evidence="13">
    <location>
        <begin position="325"/>
        <end position="411"/>
    </location>
</feature>
<evidence type="ECO:0000256" key="6">
    <source>
        <dbReference type="ARBA" id="ARBA00022729"/>
    </source>
</evidence>
<evidence type="ECO:0000256" key="9">
    <source>
        <dbReference type="ARBA" id="ARBA00023237"/>
    </source>
</evidence>
<evidence type="ECO:0000256" key="7">
    <source>
        <dbReference type="ARBA" id="ARBA00022927"/>
    </source>
</evidence>
<feature type="compositionally biased region" description="Basic and acidic residues" evidence="11">
    <location>
        <begin position="722"/>
        <end position="739"/>
    </location>
</feature>
<keyword evidence="4" id="KW-1134">Transmembrane beta strand</keyword>
<keyword evidence="7" id="KW-0653">Protein transport</keyword>
<dbReference type="GO" id="GO:0009279">
    <property type="term" value="C:cell outer membrane"/>
    <property type="evidence" value="ECO:0007669"/>
    <property type="project" value="UniProtKB-SubCell"/>
</dbReference>
<keyword evidence="3 10" id="KW-0813">Transport</keyword>
<evidence type="ECO:0000259" key="12">
    <source>
        <dbReference type="Pfam" id="PF00263"/>
    </source>
</evidence>
<gene>
    <name evidence="15" type="ordered locus">BMS_1270</name>
</gene>
<keyword evidence="6" id="KW-0732">Signal</keyword>
<dbReference type="PROSITE" id="PS00875">
    <property type="entry name" value="T2SP_D"/>
    <property type="match status" value="1"/>
</dbReference>
<dbReference type="EMBL" id="FQ312005">
    <property type="protein sequence ID" value="CBW26144.1"/>
    <property type="molecule type" value="Genomic_DNA"/>
</dbReference>
<dbReference type="GO" id="GO:0015627">
    <property type="term" value="C:type II protein secretion system complex"/>
    <property type="evidence" value="ECO:0007669"/>
    <property type="project" value="InterPro"/>
</dbReference>
<dbReference type="InterPro" id="IPR005644">
    <property type="entry name" value="NolW-like"/>
</dbReference>
<feature type="domain" description="NolW-like" evidence="13">
    <location>
        <begin position="241"/>
        <end position="314"/>
    </location>
</feature>
<dbReference type="NCBIfam" id="TIGR02517">
    <property type="entry name" value="type_II_gspD"/>
    <property type="match status" value="1"/>
</dbReference>
<keyword evidence="9" id="KW-0998">Cell outer membrane</keyword>
<comment type="subcellular location">
    <subcellularLocation>
        <location evidence="1 10">Cell outer membrane</location>
    </subcellularLocation>
</comment>
<evidence type="ECO:0000313" key="16">
    <source>
        <dbReference type="Proteomes" id="UP000008963"/>
    </source>
</evidence>
<dbReference type="eggNOG" id="COG1450">
    <property type="taxonomic scope" value="Bacteria"/>
</dbReference>
<evidence type="ECO:0000256" key="11">
    <source>
        <dbReference type="SAM" id="MobiDB-lite"/>
    </source>
</evidence>
<keyword evidence="8" id="KW-0472">Membrane</keyword>
<dbReference type="Pfam" id="PF03958">
    <property type="entry name" value="Secretin_N"/>
    <property type="match status" value="3"/>
</dbReference>
<dbReference type="Proteomes" id="UP000008963">
    <property type="component" value="Chromosome"/>
</dbReference>
<feature type="region of interest" description="Disordered" evidence="11">
    <location>
        <begin position="706"/>
        <end position="743"/>
    </location>
</feature>
<dbReference type="InterPro" id="IPR013356">
    <property type="entry name" value="T2SS_GspD"/>
</dbReference>
<dbReference type="PANTHER" id="PTHR30332">
    <property type="entry name" value="PROBABLE GENERAL SECRETION PATHWAY PROTEIN D"/>
    <property type="match status" value="1"/>
</dbReference>
<comment type="similarity">
    <text evidence="2">Belongs to the bacterial secretin family. GSP D subfamily.</text>
</comment>
<evidence type="ECO:0000256" key="2">
    <source>
        <dbReference type="ARBA" id="ARBA00006980"/>
    </source>
</evidence>
<dbReference type="PANTHER" id="PTHR30332:SF24">
    <property type="entry name" value="SECRETIN GSPD-RELATED"/>
    <property type="match status" value="1"/>
</dbReference>
<dbReference type="KEGG" id="bmx:BMS_1270"/>
<evidence type="ECO:0000256" key="1">
    <source>
        <dbReference type="ARBA" id="ARBA00004442"/>
    </source>
</evidence>
<evidence type="ECO:0000259" key="14">
    <source>
        <dbReference type="Pfam" id="PF21305"/>
    </source>
</evidence>
<dbReference type="Pfam" id="PF00263">
    <property type="entry name" value="Secretin"/>
    <property type="match status" value="1"/>
</dbReference>
<dbReference type="Gene3D" id="3.30.1370.120">
    <property type="match status" value="3"/>
</dbReference>
<dbReference type="STRING" id="862908.BMS_1270"/>
<evidence type="ECO:0000259" key="13">
    <source>
        <dbReference type="Pfam" id="PF03958"/>
    </source>
</evidence>
<reference evidence="16" key="1">
    <citation type="journal article" date="2013" name="ISME J.">
        <title>A small predatory core genome in the divergent marine Bacteriovorax marinus SJ and the terrestrial Bdellovibrio bacteriovorus.</title>
        <authorList>
            <person name="Crossman L.C."/>
            <person name="Chen H."/>
            <person name="Cerdeno-Tarraga A.M."/>
            <person name="Brooks K."/>
            <person name="Quail M.A."/>
            <person name="Pineiro S.A."/>
            <person name="Hobley L."/>
            <person name="Sockett R.E."/>
            <person name="Bentley S.D."/>
            <person name="Parkhill J."/>
            <person name="Williams H.N."/>
            <person name="Stine O.C."/>
        </authorList>
    </citation>
    <scope>NUCLEOTIDE SEQUENCE [LARGE SCALE GENOMIC DNA]</scope>
    <source>
        <strain evidence="16">ATCC BAA-682 / DSM 15412 / SJ</strain>
    </source>
</reference>
<evidence type="ECO:0000256" key="8">
    <source>
        <dbReference type="ARBA" id="ARBA00023136"/>
    </source>
</evidence>
<dbReference type="InterPro" id="IPR049371">
    <property type="entry name" value="GspD-like_N0"/>
</dbReference>
<dbReference type="PATRIC" id="fig|862908.3.peg.1209"/>
<evidence type="ECO:0000256" key="3">
    <source>
        <dbReference type="ARBA" id="ARBA00022448"/>
    </source>
</evidence>
<feature type="domain" description="GspD-like N0" evidence="14">
    <location>
        <begin position="81"/>
        <end position="149"/>
    </location>
</feature>
<dbReference type="Pfam" id="PF21305">
    <property type="entry name" value="type_II_gspD_N0"/>
    <property type="match status" value="1"/>
</dbReference>
<organism evidence="15 16">
    <name type="scientific">Halobacteriovorax marinus (strain ATCC BAA-682 / DSM 15412 / SJ)</name>
    <name type="common">Bacteriovorax marinus</name>
    <dbReference type="NCBI Taxonomy" id="862908"/>
    <lineage>
        <taxon>Bacteria</taxon>
        <taxon>Pseudomonadati</taxon>
        <taxon>Bdellovibrionota</taxon>
        <taxon>Bacteriovoracia</taxon>
        <taxon>Bacteriovoracales</taxon>
        <taxon>Halobacteriovoraceae</taxon>
        <taxon>Halobacteriovorax</taxon>
    </lineage>
</organism>
<evidence type="ECO:0000313" key="15">
    <source>
        <dbReference type="EMBL" id="CBW26144.1"/>
    </source>
</evidence>
<dbReference type="InterPro" id="IPR050810">
    <property type="entry name" value="Bact_Secretion_Sys_Channel"/>
</dbReference>
<name>E1WZ47_HALMS</name>
<keyword evidence="5" id="KW-0812">Transmembrane</keyword>
<dbReference type="InterPro" id="IPR004845">
    <property type="entry name" value="T2SS_GspD_CS"/>
</dbReference>
<sequence length="765" mass="83530">MAPLLFSDATAQFNDSKYRAKTKYKATEKSAASLIKNNNSNSADFFGRNADTSAIDASKDKKYVNLNPETAFGPEVITSFDFPNTSLTDLTKHMQKLTGINLILDKDLKGKVSIMAPTAITVGDAWRAYLTALNINGYTLVKSGSFYKIVNARDIRYTPTKIYTGNFTPNTDNYVMRILPLKNINSTEVTRSFRPYMSRYGRIIEIKQTNTIIVQDTGSNINRLARLIKFLDVPGHEESLQIIPVKNSSAQEIAKLLDKIFKGTKSTKVRSTTANTSLISEIKLIAEPRTNSIIAMTNAEGAKQLNALIKKLDVKLVNSSSGQIHVYYLNHGTSETLAKTLSSLVTSAQPKTSTRSRLSRVASNDDSTSLFNAEVKITADKENNAIVVTASPTDYLTIKEVIKKLDRPRDQVFVEGMIMETSVTKDKGFGINIIGAYGSGATDKAGFVGNGTDLFNVMSNNITALGGLFVGGGTGSSVTQTVSGQEVKIKSVSGLITAIASNAGTNVLATPQIMALDNEEAVFEVGESIPTPERTNAANGSSSVSIKQQKVAMTLKITPQVNKVTRFIKLKIDQKIDDFSSRSLPSGVQSDGVATTTRSAVTSVVVRDRDTIAMGGLMRDKETDVTSKVPLLGDIPVLGWLFKNTRKSVEKLNLLFFLTPKIIDVYKTANAVNVQDQLNRRSTHLKNALGEKDPFATTAKGLYEKAKKQEQGPLYDQEEADEYKRENEEQGIGNKKEEDPLLGENIPNYNVIIQKVKSKASATKK</sequence>
<keyword evidence="16" id="KW-1185">Reference proteome</keyword>
<protein>
    <submittedName>
        <fullName evidence="15">General secretion pathway protein D</fullName>
    </submittedName>
</protein>
<accession>E1WZ47</accession>
<dbReference type="InterPro" id="IPR004846">
    <property type="entry name" value="T2SS/T3SS_dom"/>
</dbReference>
<evidence type="ECO:0000256" key="4">
    <source>
        <dbReference type="ARBA" id="ARBA00022452"/>
    </source>
</evidence>
<proteinExistence type="inferred from homology"/>
<feature type="domain" description="NolW-like" evidence="13">
    <location>
        <begin position="176"/>
        <end position="235"/>
    </location>
</feature>
<evidence type="ECO:0000256" key="10">
    <source>
        <dbReference type="RuleBase" id="RU004004"/>
    </source>
</evidence>
<evidence type="ECO:0000256" key="5">
    <source>
        <dbReference type="ARBA" id="ARBA00022692"/>
    </source>
</evidence>